<dbReference type="SUPFAM" id="SSF110296">
    <property type="entry name" value="Oligoxyloglucan reducing end-specific cellobiohydrolase"/>
    <property type="match status" value="1"/>
</dbReference>
<dbReference type="InterPro" id="IPR052025">
    <property type="entry name" value="Xyloglucanase_GH74"/>
</dbReference>
<organism evidence="1 2">
    <name type="scientific">Halomonas alkalicola</name>
    <dbReference type="NCBI Taxonomy" id="1930622"/>
    <lineage>
        <taxon>Bacteria</taxon>
        <taxon>Pseudomonadati</taxon>
        <taxon>Pseudomonadota</taxon>
        <taxon>Gammaproteobacteria</taxon>
        <taxon>Oceanospirillales</taxon>
        <taxon>Halomonadaceae</taxon>
        <taxon>Halomonas</taxon>
    </lineage>
</organism>
<evidence type="ECO:0000313" key="1">
    <source>
        <dbReference type="EMBL" id="WLI74339.1"/>
    </source>
</evidence>
<reference evidence="1 2" key="1">
    <citation type="submission" date="2023-08" db="EMBL/GenBank/DDBJ databases">
        <title>Transcriptome Analysis of Halomonas alkalicola CICC 11012s to Identify the Genes Involved in Alkaline Tolerances.</title>
        <authorList>
            <person name="Zhai L."/>
        </authorList>
    </citation>
    <scope>NUCLEOTIDE SEQUENCE [LARGE SCALE GENOMIC DNA]</scope>
    <source>
        <strain evidence="1 2">CICC 11012s</strain>
    </source>
</reference>
<sequence>MTHYRWPLAMALLFTLLAGCSREPISISLDQLRQQTHIHGLAFDRADSERLWLATHHGFYAVERDGKARRVSEETHDFMGFAPHPEEAETFFASGHPAAGGNLGVVISGDGGRSWSRLAAGVDGPVDFHQLTVSAASPNVLYGAYAGQLQVSQDGGTSWRILAKAPAGLIALAASSRDSEQLYAATQTGLLMSPDGGERWRQIHAERRPVSLVVASQGTLYAFMLDVGLLRAEEASRDWEVVKRGWGERYLMHLAVDPDNPQRLVAADDEGRLLQSDNGGRDWVRLD</sequence>
<dbReference type="RefSeq" id="WP_305502571.1">
    <property type="nucleotide sequence ID" value="NZ_CP131913.1"/>
</dbReference>
<protein>
    <recommendedName>
        <fullName evidence="3">Photosynthesis system II assembly factor Ycf48/Hcf136-like domain-containing protein</fullName>
    </recommendedName>
</protein>
<dbReference type="InterPro" id="IPR015943">
    <property type="entry name" value="WD40/YVTN_repeat-like_dom_sf"/>
</dbReference>
<keyword evidence="2" id="KW-1185">Reference proteome</keyword>
<evidence type="ECO:0000313" key="2">
    <source>
        <dbReference type="Proteomes" id="UP001235344"/>
    </source>
</evidence>
<dbReference type="PANTHER" id="PTHR43739:SF5">
    <property type="entry name" value="EXO-ALPHA-SIALIDASE"/>
    <property type="match status" value="1"/>
</dbReference>
<dbReference type="InterPro" id="IPR054817">
    <property type="entry name" value="Glycosyl_F510_1955-like"/>
</dbReference>
<evidence type="ECO:0008006" key="3">
    <source>
        <dbReference type="Google" id="ProtNLM"/>
    </source>
</evidence>
<name>A0ABY9H772_9GAMM</name>
<dbReference type="NCBIfam" id="NF045728">
    <property type="entry name" value="glycosyl_F510_1955"/>
    <property type="match status" value="1"/>
</dbReference>
<dbReference type="PROSITE" id="PS51257">
    <property type="entry name" value="PROKAR_LIPOPROTEIN"/>
    <property type="match status" value="1"/>
</dbReference>
<dbReference type="PANTHER" id="PTHR43739">
    <property type="entry name" value="XYLOGLUCANASE (EUROFUNG)"/>
    <property type="match status" value="1"/>
</dbReference>
<accession>A0ABY9H772</accession>
<proteinExistence type="predicted"/>
<dbReference type="EMBL" id="CP131913">
    <property type="protein sequence ID" value="WLI74339.1"/>
    <property type="molecule type" value="Genomic_DNA"/>
</dbReference>
<gene>
    <name evidence="1" type="ORF">B6N23_05355</name>
</gene>
<dbReference type="Proteomes" id="UP001235344">
    <property type="component" value="Chromosome"/>
</dbReference>
<dbReference type="Gene3D" id="2.130.10.10">
    <property type="entry name" value="YVTN repeat-like/Quinoprotein amine dehydrogenase"/>
    <property type="match status" value="2"/>
</dbReference>